<evidence type="ECO:0000313" key="5">
    <source>
        <dbReference type="Proteomes" id="UP001651158"/>
    </source>
</evidence>
<evidence type="ECO:0000313" key="4">
    <source>
        <dbReference type="EMBL" id="KAL5105483.1"/>
    </source>
</evidence>
<reference evidence="4 5" key="1">
    <citation type="journal article" date="2022" name="Front. Cell. Infect. Microbiol.">
        <title>The Genomes of Two Strains of Taenia crassiceps the Animal Model for the Study of Human Cysticercosis.</title>
        <authorList>
            <person name="Bobes R.J."/>
            <person name="Estrada K."/>
            <person name="Rios-Valencia D.G."/>
            <person name="Calderon-Gallegos A."/>
            <person name="de la Torre P."/>
            <person name="Carrero J.C."/>
            <person name="Sanchez-Flores A."/>
            <person name="Laclette J.P."/>
        </authorList>
    </citation>
    <scope>NUCLEOTIDE SEQUENCE [LARGE SCALE GENOMIC DNA]</scope>
    <source>
        <strain evidence="4">WFUcys</strain>
    </source>
</reference>
<feature type="compositionally biased region" description="Polar residues" evidence="3">
    <location>
        <begin position="372"/>
        <end position="384"/>
    </location>
</feature>
<feature type="compositionally biased region" description="Polar residues" evidence="3">
    <location>
        <begin position="528"/>
        <end position="541"/>
    </location>
</feature>
<keyword evidence="2" id="KW-0804">Transcription</keyword>
<protein>
    <submittedName>
        <fullName evidence="4">Uncharacterized protein</fullName>
    </submittedName>
</protein>
<dbReference type="Proteomes" id="UP001651158">
    <property type="component" value="Unassembled WGS sequence"/>
</dbReference>
<gene>
    <name evidence="4" type="ORF">TcWFU_005666</name>
</gene>
<evidence type="ECO:0000256" key="3">
    <source>
        <dbReference type="SAM" id="MobiDB-lite"/>
    </source>
</evidence>
<feature type="compositionally biased region" description="Basic and acidic residues" evidence="3">
    <location>
        <begin position="300"/>
        <end position="318"/>
    </location>
</feature>
<sequence>MQTFGSKEVSLRSNMIILTIDYYNFLTLIDWGNRQRLNEFTIVSFCYSISIARCVSASIHAPASTMNEVQWSLSLSLNPLQLSNPRDALDFYIKPHLNKYVRDLKGILVHVNKQSVGIHPSPDLKTPRDNGSQCIIRFLPEYPLAKVNFLVNATVFCASVGLHVDATVTVVKHHRIVCRYGDTFSIYIIVPLQGLDAETLPDDPESGNPLSIFPRDLVQVEIARVTYSPAGDSMFLSGRILSVLKRGNLARKILGLPFDNEEGEEAVASEAKPDKSRKRKFNHLESQDDMTSAKKKARSKKFEEHHGEENEEGVDRLGENGQVQETSQLVRSHHAAPSEKSAKKRKSKKHEVVEDEAWQNLGAEVGLEQLQETPALLSSDQTTASKKRRSKRHSVLKGAEERLLQEMETDAVSDQVQEIPGVAKPDPMAVSEKRSSKKSLLVEKNEAEKSVSLKSDPDSLLVQSVNTRKTSRKARRQEVAPVMEAEEEEETVEKETESPLLKCPRSSGLLKQDSTESHWRCRRKLRMSEQSPDISTSSAEGQSDVEARTPVVTRS</sequence>
<comment type="caution">
    <text evidence="4">The sequence shown here is derived from an EMBL/GenBank/DDBJ whole genome shotgun (WGS) entry which is preliminary data.</text>
</comment>
<keyword evidence="1" id="KW-0240">DNA-directed RNA polymerase</keyword>
<dbReference type="EMBL" id="JAKROA010000008">
    <property type="protein sequence ID" value="KAL5105483.1"/>
    <property type="molecule type" value="Genomic_DNA"/>
</dbReference>
<feature type="region of interest" description="Disordered" evidence="3">
    <location>
        <begin position="372"/>
        <end position="555"/>
    </location>
</feature>
<feature type="compositionally biased region" description="Basic and acidic residues" evidence="3">
    <location>
        <begin position="440"/>
        <end position="457"/>
    </location>
</feature>
<organism evidence="4 5">
    <name type="scientific">Taenia crassiceps</name>
    <dbReference type="NCBI Taxonomy" id="6207"/>
    <lineage>
        <taxon>Eukaryota</taxon>
        <taxon>Metazoa</taxon>
        <taxon>Spiralia</taxon>
        <taxon>Lophotrochozoa</taxon>
        <taxon>Platyhelminthes</taxon>
        <taxon>Cestoda</taxon>
        <taxon>Eucestoda</taxon>
        <taxon>Cyclophyllidea</taxon>
        <taxon>Taeniidae</taxon>
        <taxon>Taenia</taxon>
    </lineage>
</organism>
<name>A0ABR4Q733_9CEST</name>
<accession>A0ABR4Q733</accession>
<proteinExistence type="predicted"/>
<feature type="compositionally biased region" description="Basic residues" evidence="3">
    <location>
        <begin position="385"/>
        <end position="395"/>
    </location>
</feature>
<dbReference type="InterPro" id="IPR036898">
    <property type="entry name" value="RNA_pol_Rpb7-like_N_sf"/>
</dbReference>
<feature type="compositionally biased region" description="Polar residues" evidence="3">
    <location>
        <begin position="321"/>
        <end position="330"/>
    </location>
</feature>
<dbReference type="Gene3D" id="3.30.1490.120">
    <property type="entry name" value="RNA polymerase Rpb7-like, N-terminal domain"/>
    <property type="match status" value="1"/>
</dbReference>
<evidence type="ECO:0000256" key="2">
    <source>
        <dbReference type="ARBA" id="ARBA00023163"/>
    </source>
</evidence>
<feature type="region of interest" description="Disordered" evidence="3">
    <location>
        <begin position="262"/>
        <end position="360"/>
    </location>
</feature>
<keyword evidence="5" id="KW-1185">Reference proteome</keyword>
<evidence type="ECO:0000256" key="1">
    <source>
        <dbReference type="ARBA" id="ARBA00022478"/>
    </source>
</evidence>